<evidence type="ECO:0000313" key="4">
    <source>
        <dbReference type="Proteomes" id="UP000317093"/>
    </source>
</evidence>
<protein>
    <submittedName>
        <fullName evidence="3">Uncharacterized protein</fullName>
    </submittedName>
</protein>
<feature type="region of interest" description="Disordered" evidence="1">
    <location>
        <begin position="420"/>
        <end position="459"/>
    </location>
</feature>
<feature type="transmembrane region" description="Helical" evidence="2">
    <location>
        <begin position="370"/>
        <end position="395"/>
    </location>
</feature>
<keyword evidence="2" id="KW-1133">Transmembrane helix</keyword>
<evidence type="ECO:0000256" key="1">
    <source>
        <dbReference type="SAM" id="MobiDB-lite"/>
    </source>
</evidence>
<dbReference type="Proteomes" id="UP000317093">
    <property type="component" value="Chromosome"/>
</dbReference>
<reference evidence="3 4" key="1">
    <citation type="submission" date="2019-02" db="EMBL/GenBank/DDBJ databases">
        <title>Deep-cultivation of Planctomycetes and their phenomic and genomic characterization uncovers novel biology.</title>
        <authorList>
            <person name="Wiegand S."/>
            <person name="Jogler M."/>
            <person name="Boedeker C."/>
            <person name="Pinto D."/>
            <person name="Vollmers J."/>
            <person name="Rivas-Marin E."/>
            <person name="Kohn T."/>
            <person name="Peeters S.H."/>
            <person name="Heuer A."/>
            <person name="Rast P."/>
            <person name="Oberbeckmann S."/>
            <person name="Bunk B."/>
            <person name="Jeske O."/>
            <person name="Meyerdierks A."/>
            <person name="Storesund J.E."/>
            <person name="Kallscheuer N."/>
            <person name="Luecker S."/>
            <person name="Lage O.M."/>
            <person name="Pohl T."/>
            <person name="Merkel B.J."/>
            <person name="Hornburger P."/>
            <person name="Mueller R.-W."/>
            <person name="Bruemmer F."/>
            <person name="Labrenz M."/>
            <person name="Spormann A.M."/>
            <person name="Op den Camp H."/>
            <person name="Overmann J."/>
            <person name="Amann R."/>
            <person name="Jetten M.S.M."/>
            <person name="Mascher T."/>
            <person name="Medema M.H."/>
            <person name="Devos D.P."/>
            <person name="Kaster A.-K."/>
            <person name="Ovreas L."/>
            <person name="Rohde M."/>
            <person name="Galperin M.Y."/>
            <person name="Jogler C."/>
        </authorList>
    </citation>
    <scope>NUCLEOTIDE SEQUENCE [LARGE SCALE GENOMIC DNA]</scope>
    <source>
        <strain evidence="3 4">Pan216</strain>
    </source>
</reference>
<keyword evidence="4" id="KW-1185">Reference proteome</keyword>
<proteinExistence type="predicted"/>
<evidence type="ECO:0000313" key="3">
    <source>
        <dbReference type="EMBL" id="QDU59204.1"/>
    </source>
</evidence>
<keyword evidence="2" id="KW-0812">Transmembrane</keyword>
<feature type="transmembrane region" description="Helical" evidence="2">
    <location>
        <begin position="244"/>
        <end position="276"/>
    </location>
</feature>
<gene>
    <name evidence="3" type="ORF">Pan216_00310</name>
</gene>
<organism evidence="3 4">
    <name type="scientific">Kolteria novifilia</name>
    <dbReference type="NCBI Taxonomy" id="2527975"/>
    <lineage>
        <taxon>Bacteria</taxon>
        <taxon>Pseudomonadati</taxon>
        <taxon>Planctomycetota</taxon>
        <taxon>Planctomycetia</taxon>
        <taxon>Kolteriales</taxon>
        <taxon>Kolteriaceae</taxon>
        <taxon>Kolteria</taxon>
    </lineage>
</organism>
<feature type="transmembrane region" description="Helical" evidence="2">
    <location>
        <begin position="35"/>
        <end position="57"/>
    </location>
</feature>
<keyword evidence="2" id="KW-0472">Membrane</keyword>
<dbReference type="AlphaFoldDB" id="A0A518AWV1"/>
<evidence type="ECO:0000256" key="2">
    <source>
        <dbReference type="SAM" id="Phobius"/>
    </source>
</evidence>
<accession>A0A518AWV1</accession>
<dbReference type="KEGG" id="knv:Pan216_00310"/>
<sequence>MTDDRFDLRNVELREVIPWVHLFRGFRIALDLKKLALGAAGAVLMAFGWSFIALWFIGERPTAPEKPEGATGDQLSHYELEQLEYQERLNSYNALEESRYMPWDQAERGTDVYRSVLDPSGKGWRGGIPASAFLTLEPIRRLLFPAGLTLRGPWAAIPGTLLMAWTLLVWSLFGGAITRISAVQVARDGHVGLGEALTFVIRRYLSYLGAPVFPFLGVVFIVILCAIAGFILSIIPGIDVLAGIIWFLPLAAGFVMTIMLFGLVLGWPLMFAAISAEATESFDSLSRSYSYVLTRPWHYLFYSVLAILYGAIVMVFVTAFSYAVLHMSQYSVAWGGGETELRQLYAYVPLAGGWRESFGPEADSPTGTTYVSALFVGLWAHVFFLGIVGFAYSYFWSQSTIIYFLLRRDVDETEFEEVFIEEEDDEPFPTAPPTLTDPSGKDDKGGDPSLPIVDPPQGS</sequence>
<feature type="transmembrane region" description="Helical" evidence="2">
    <location>
        <begin position="297"/>
        <end position="325"/>
    </location>
</feature>
<dbReference type="EMBL" id="CP036279">
    <property type="protein sequence ID" value="QDU59204.1"/>
    <property type="molecule type" value="Genomic_DNA"/>
</dbReference>
<name>A0A518AWV1_9BACT</name>
<feature type="transmembrane region" description="Helical" evidence="2">
    <location>
        <begin position="154"/>
        <end position="177"/>
    </location>
</feature>
<feature type="transmembrane region" description="Helical" evidence="2">
    <location>
        <begin position="212"/>
        <end position="238"/>
    </location>
</feature>